<protein>
    <recommendedName>
        <fullName evidence="4">Outer membrane protein beta-barrel domain-containing protein</fullName>
    </recommendedName>
</protein>
<organism evidence="2 3">
    <name type="scientific">Ramlibacter tataouinensis</name>
    <dbReference type="NCBI Taxonomy" id="94132"/>
    <lineage>
        <taxon>Bacteria</taxon>
        <taxon>Pseudomonadati</taxon>
        <taxon>Pseudomonadota</taxon>
        <taxon>Betaproteobacteria</taxon>
        <taxon>Burkholderiales</taxon>
        <taxon>Comamonadaceae</taxon>
        <taxon>Ramlibacter</taxon>
    </lineage>
</organism>
<dbReference type="EMBL" id="CP010951">
    <property type="protein sequence ID" value="AMO21678.1"/>
    <property type="molecule type" value="Genomic_DNA"/>
</dbReference>
<reference evidence="2 3" key="1">
    <citation type="journal article" date="2014" name="Int. J. Syst. Evol. Microbiol.">
        <title>Ramlibacter solisilvae sp. nov., isolated from forest soil, and emended description of the genus Ramlibacter.</title>
        <authorList>
            <person name="Lee H.J."/>
            <person name="Lee S.H."/>
            <person name="Lee S.S."/>
            <person name="Lee J.S."/>
            <person name="Kim Y."/>
            <person name="Kim S.C."/>
            <person name="Jeon C.O."/>
        </authorList>
    </citation>
    <scope>NUCLEOTIDE SEQUENCE [LARGE SCALE GENOMIC DNA]</scope>
    <source>
        <strain evidence="2 3">5-10</strain>
    </source>
</reference>
<evidence type="ECO:0000313" key="2">
    <source>
        <dbReference type="EMBL" id="AMO21678.1"/>
    </source>
</evidence>
<gene>
    <name evidence="2" type="ORF">UC35_00825</name>
</gene>
<keyword evidence="3" id="KW-1185">Reference proteome</keyword>
<feature type="chain" id="PRO_5007449532" description="Outer membrane protein beta-barrel domain-containing protein" evidence="1">
    <location>
        <begin position="30"/>
        <end position="282"/>
    </location>
</feature>
<proteinExistence type="predicted"/>
<accession>A0A127JNV2</accession>
<keyword evidence="1" id="KW-0732">Signal</keyword>
<dbReference type="AlphaFoldDB" id="A0A127JNV2"/>
<sequence length="282" mass="31298">MHPCALARLAYWLALAAAMLAVCADPASAEGPSDRYWIQIEGFRPAIESTARFDVPRLPVQGTEVKFEDELGLSDSKSLPYFLMGLRLGERWRLEFEYYELNRQGSGTIHRDIRWGDLVFPASSNVASRFDSKIYRFSAGYSFLRNPTAELGAALGVHATDFAIALSGQGSGALGGTPLSGTFQSEENARVPLPTLGLYGSYLLSPDWMIRGRADYLSLDYGKYDGSLLNLMGAVTWRFSKNFGAGLGYRYVDYQLSGTKERFRGELSYRFRGPAIYLEAVL</sequence>
<dbReference type="SUPFAM" id="SSF56935">
    <property type="entry name" value="Porins"/>
    <property type="match status" value="1"/>
</dbReference>
<name>A0A127JNV2_9BURK</name>
<evidence type="ECO:0000313" key="3">
    <source>
        <dbReference type="Proteomes" id="UP000070433"/>
    </source>
</evidence>
<evidence type="ECO:0008006" key="4">
    <source>
        <dbReference type="Google" id="ProtNLM"/>
    </source>
</evidence>
<dbReference type="Proteomes" id="UP000070433">
    <property type="component" value="Chromosome"/>
</dbReference>
<feature type="signal peptide" evidence="1">
    <location>
        <begin position="1"/>
        <end position="29"/>
    </location>
</feature>
<evidence type="ECO:0000256" key="1">
    <source>
        <dbReference type="SAM" id="SignalP"/>
    </source>
</evidence>